<dbReference type="PANTHER" id="PTHR33273">
    <property type="entry name" value="DOMAIN-CONTAINING PROTEIN, PUTATIVE-RELATED"/>
    <property type="match status" value="1"/>
</dbReference>
<protein>
    <recommendedName>
        <fullName evidence="3">CCHC-type domain-containing protein</fullName>
    </recommendedName>
</protein>
<dbReference type="Proteomes" id="UP000194236">
    <property type="component" value="Unassembled WGS sequence"/>
</dbReference>
<dbReference type="InterPro" id="IPR036691">
    <property type="entry name" value="Endo/exonu/phosph_ase_sf"/>
</dbReference>
<dbReference type="AlphaFoldDB" id="A0A1Y3BRS2"/>
<dbReference type="GO" id="GO:0003824">
    <property type="term" value="F:catalytic activity"/>
    <property type="evidence" value="ECO:0007669"/>
    <property type="project" value="InterPro"/>
</dbReference>
<organism evidence="4 5">
    <name type="scientific">Euroglyphus maynei</name>
    <name type="common">Mayne's house dust mite</name>
    <dbReference type="NCBI Taxonomy" id="6958"/>
    <lineage>
        <taxon>Eukaryota</taxon>
        <taxon>Metazoa</taxon>
        <taxon>Ecdysozoa</taxon>
        <taxon>Arthropoda</taxon>
        <taxon>Chelicerata</taxon>
        <taxon>Arachnida</taxon>
        <taxon>Acari</taxon>
        <taxon>Acariformes</taxon>
        <taxon>Sarcoptiformes</taxon>
        <taxon>Astigmata</taxon>
        <taxon>Psoroptidia</taxon>
        <taxon>Analgoidea</taxon>
        <taxon>Pyroglyphidae</taxon>
        <taxon>Pyroglyphinae</taxon>
        <taxon>Euroglyphus</taxon>
    </lineage>
</organism>
<comment type="caution">
    <text evidence="4">The sequence shown here is derived from an EMBL/GenBank/DDBJ whole genome shotgun (WGS) entry which is preliminary data.</text>
</comment>
<reference evidence="4 5" key="1">
    <citation type="submission" date="2017-03" db="EMBL/GenBank/DDBJ databases">
        <title>Genome Survey of Euroglyphus maynei.</title>
        <authorList>
            <person name="Arlian L.G."/>
            <person name="Morgan M.S."/>
            <person name="Rider S.D."/>
        </authorList>
    </citation>
    <scope>NUCLEOTIDE SEQUENCE [LARGE SCALE GENOMIC DNA]</scope>
    <source>
        <strain evidence="4">Arlian Lab</strain>
        <tissue evidence="4">Whole body</tissue>
    </source>
</reference>
<keyword evidence="5" id="KW-1185">Reference proteome</keyword>
<keyword evidence="1" id="KW-0863">Zinc-finger</keyword>
<dbReference type="CDD" id="cd09077">
    <property type="entry name" value="R1-I-EN"/>
    <property type="match status" value="1"/>
</dbReference>
<dbReference type="SMART" id="SM00343">
    <property type="entry name" value="ZnF_C2HC"/>
    <property type="match status" value="1"/>
</dbReference>
<sequence>MSCSPTTLSEALDYLRNIINSHGNKKILITDHKENFHKIITILEDIESSDNNNPEEKEQFRALYSKQQKELKSLSEQNKDLNTLANQQQIEIEQLKSEITKIKAQKYDEISNKKYESNNMIPTTSTFAQVVKNNRAIINNTTQRKDHVVIITPKEDNLSKDSNQTIAILKEKIDTKTTLDNGLRIERFQPARGKKCLIKCNSEQDVEKICNILNNDDKIIAKKPTKKNPRVMIVGISKDILGQEILDLIKAQNPNINEFLLQNHNEFMKIIFDKPDRVGTKFAIVETSPALWKIIIDGKRLFIGHKACPVRNRVSVLQCFNCQRFGHSANNCQNKTVCGNCAGEHKTESCKQLPQPLNTTTMDNSITILCQNVQHSRAGTQQILINAESHESPILCVQEPYTFGDKVCGLTGYKVLSSANPKAVIATVMPNVLLIQQFSTPNCACALFNNQQPFLLISVYFSPNAPLDKNQPSSSTDISLEEDLDHLGKIISHYSNIPIIITGDFNGWHPAWGSDSTNLRGEAIFNFISSNQFIILNDGTTPTREAGESATFIDITIANNRAIHIINNWNVLDEITHSDHKLIRFQILGSRPLPERSITRRFKTKNVKWDKFYRLASNEINPYNIRSRHLASAEEVNDLVETMTDTLISICDRTLPRNKPGKRSIYWYNDELKERKQLCKRLRRKWKRSRNQILKDLYFICYIDCLKEYKNLLISTKRNSIRQFYTIQNGESVWKQVYKWCKTPANLNQSLKSIKTENGWTSTPLETANHLINKFFPDDPGDTIDQSLVSTIAQSRCQKQESKA</sequence>
<keyword evidence="1" id="KW-0479">Metal-binding</keyword>
<evidence type="ECO:0000313" key="5">
    <source>
        <dbReference type="Proteomes" id="UP000194236"/>
    </source>
</evidence>
<keyword evidence="2" id="KW-0175">Coiled coil</keyword>
<name>A0A1Y3BRS2_EURMA</name>
<dbReference type="InterPro" id="IPR001878">
    <property type="entry name" value="Znf_CCHC"/>
</dbReference>
<evidence type="ECO:0000259" key="3">
    <source>
        <dbReference type="PROSITE" id="PS50158"/>
    </source>
</evidence>
<feature type="coiled-coil region" evidence="2">
    <location>
        <begin position="57"/>
        <end position="105"/>
    </location>
</feature>
<evidence type="ECO:0000313" key="4">
    <source>
        <dbReference type="EMBL" id="OTF82483.1"/>
    </source>
</evidence>
<dbReference type="GO" id="GO:0003676">
    <property type="term" value="F:nucleic acid binding"/>
    <property type="evidence" value="ECO:0007669"/>
    <property type="project" value="InterPro"/>
</dbReference>
<dbReference type="PROSITE" id="PS50158">
    <property type="entry name" value="ZF_CCHC"/>
    <property type="match status" value="1"/>
</dbReference>
<dbReference type="GO" id="GO:0008270">
    <property type="term" value="F:zinc ion binding"/>
    <property type="evidence" value="ECO:0007669"/>
    <property type="project" value="UniProtKB-KW"/>
</dbReference>
<dbReference type="EMBL" id="MUJZ01008278">
    <property type="protein sequence ID" value="OTF82483.1"/>
    <property type="molecule type" value="Genomic_DNA"/>
</dbReference>
<feature type="domain" description="CCHC-type" evidence="3">
    <location>
        <begin position="319"/>
        <end position="334"/>
    </location>
</feature>
<proteinExistence type="predicted"/>
<evidence type="ECO:0000256" key="2">
    <source>
        <dbReference type="SAM" id="Coils"/>
    </source>
</evidence>
<evidence type="ECO:0000256" key="1">
    <source>
        <dbReference type="PROSITE-ProRule" id="PRU00047"/>
    </source>
</evidence>
<dbReference type="Pfam" id="PF14529">
    <property type="entry name" value="Exo_endo_phos_2"/>
    <property type="match status" value="1"/>
</dbReference>
<dbReference type="OrthoDB" id="10022108at2759"/>
<dbReference type="SUPFAM" id="SSF56219">
    <property type="entry name" value="DNase I-like"/>
    <property type="match status" value="1"/>
</dbReference>
<gene>
    <name evidence="4" type="ORF">BLA29_001483</name>
</gene>
<dbReference type="InterPro" id="IPR005135">
    <property type="entry name" value="Endo/exonuclease/phosphatase"/>
</dbReference>
<dbReference type="Gene3D" id="3.60.10.10">
    <property type="entry name" value="Endonuclease/exonuclease/phosphatase"/>
    <property type="match status" value="1"/>
</dbReference>
<accession>A0A1Y3BRS2</accession>
<keyword evidence="1" id="KW-0862">Zinc</keyword>
<dbReference type="PANTHER" id="PTHR33273:SF4">
    <property type="entry name" value="ENDONUCLEASE_EXONUCLEASE_PHOSPHATASE DOMAIN-CONTAINING PROTEIN"/>
    <property type="match status" value="1"/>
</dbReference>